<organism evidence="4 5">
    <name type="scientific">Halovivax ruber (strain DSM 18193 / JCM 13892 / XH-70)</name>
    <dbReference type="NCBI Taxonomy" id="797302"/>
    <lineage>
        <taxon>Archaea</taxon>
        <taxon>Methanobacteriati</taxon>
        <taxon>Methanobacteriota</taxon>
        <taxon>Stenosarchaea group</taxon>
        <taxon>Halobacteria</taxon>
        <taxon>Halobacteriales</taxon>
        <taxon>Natrialbaceae</taxon>
        <taxon>Halovivax</taxon>
    </lineage>
</organism>
<dbReference type="SUPFAM" id="SSF49764">
    <property type="entry name" value="HSP20-like chaperones"/>
    <property type="match status" value="1"/>
</dbReference>
<evidence type="ECO:0000313" key="5">
    <source>
        <dbReference type="Proteomes" id="UP000010846"/>
    </source>
</evidence>
<protein>
    <submittedName>
        <fullName evidence="4">Molecular chaperone (Small heat shock protein)</fullName>
    </submittedName>
</protein>
<evidence type="ECO:0000259" key="3">
    <source>
        <dbReference type="PROSITE" id="PS01031"/>
    </source>
</evidence>
<name>L0IF18_HALRX</name>
<keyword evidence="4" id="KW-0346">Stress response</keyword>
<gene>
    <name evidence="4" type="ordered locus">Halru_2204</name>
</gene>
<comment type="similarity">
    <text evidence="1 2">Belongs to the small heat shock protein (HSP20) family.</text>
</comment>
<dbReference type="STRING" id="797302.Halru_2204"/>
<sequence>MAGIRDALRELPSDVFYDLLADEDAYLLVVDLPGVSATTLDVTVDAGALHVDATRELTHPDDFEYVEENRPDRRELTISLPDDADGDAVETDIDRGVLEVTIPKLDATAIDVVDEDGAT</sequence>
<feature type="domain" description="SHSP" evidence="3">
    <location>
        <begin position="6"/>
        <end position="119"/>
    </location>
</feature>
<dbReference type="GeneID" id="14376712"/>
<evidence type="ECO:0000256" key="2">
    <source>
        <dbReference type="RuleBase" id="RU003616"/>
    </source>
</evidence>
<proteinExistence type="inferred from homology"/>
<dbReference type="KEGG" id="hru:Halru_2204"/>
<dbReference type="EMBL" id="CP003050">
    <property type="protein sequence ID" value="AGB16791.1"/>
    <property type="molecule type" value="Genomic_DNA"/>
</dbReference>
<dbReference type="RefSeq" id="WP_015301402.1">
    <property type="nucleotide sequence ID" value="NC_019964.1"/>
</dbReference>
<evidence type="ECO:0000313" key="4">
    <source>
        <dbReference type="EMBL" id="AGB16791.1"/>
    </source>
</evidence>
<dbReference type="PROSITE" id="PS01031">
    <property type="entry name" value="SHSP"/>
    <property type="match status" value="1"/>
</dbReference>
<evidence type="ECO:0000256" key="1">
    <source>
        <dbReference type="PROSITE-ProRule" id="PRU00285"/>
    </source>
</evidence>
<accession>L0IF18</accession>
<dbReference type="eggNOG" id="arCOG01835">
    <property type="taxonomic scope" value="Archaea"/>
</dbReference>
<dbReference type="InterPro" id="IPR008978">
    <property type="entry name" value="HSP20-like_chaperone"/>
</dbReference>
<dbReference type="Gene3D" id="2.60.40.790">
    <property type="match status" value="1"/>
</dbReference>
<reference evidence="4" key="1">
    <citation type="submission" date="2011-09" db="EMBL/GenBank/DDBJ databases">
        <title>Complete sequence of Halovivax ruber XH-70.</title>
        <authorList>
            <consortium name="US DOE Joint Genome Institute"/>
            <person name="Lucas S."/>
            <person name="Han J."/>
            <person name="Lapidus A."/>
            <person name="Cheng J.-F."/>
            <person name="Goodwin L."/>
            <person name="Pitluck S."/>
            <person name="Peters L."/>
            <person name="Mikhailova N."/>
            <person name="Davenport K."/>
            <person name="Detter J.C."/>
            <person name="Han C."/>
            <person name="Tapia R."/>
            <person name="Land M."/>
            <person name="Hauser L."/>
            <person name="Kyrpides N."/>
            <person name="Ivanova N."/>
            <person name="Pagani I."/>
            <person name="Sproer C."/>
            <person name="Anderson I."/>
            <person name="Woyke T."/>
        </authorList>
    </citation>
    <scope>NUCLEOTIDE SEQUENCE</scope>
    <source>
        <strain evidence="4">XH-70</strain>
    </source>
</reference>
<dbReference type="InterPro" id="IPR002068">
    <property type="entry name" value="A-crystallin/Hsp20_dom"/>
</dbReference>
<dbReference type="HOGENOM" id="CLU_046737_9_1_2"/>
<dbReference type="Pfam" id="PF00011">
    <property type="entry name" value="HSP20"/>
    <property type="match status" value="1"/>
</dbReference>
<dbReference type="CDD" id="cd06464">
    <property type="entry name" value="ACD_sHsps-like"/>
    <property type="match status" value="1"/>
</dbReference>
<keyword evidence="5" id="KW-1185">Reference proteome</keyword>
<dbReference type="OrthoDB" id="261383at2157"/>
<dbReference type="Proteomes" id="UP000010846">
    <property type="component" value="Chromosome"/>
</dbReference>
<dbReference type="AlphaFoldDB" id="L0IF18"/>